<evidence type="ECO:0000313" key="2">
    <source>
        <dbReference type="Proteomes" id="UP000237347"/>
    </source>
</evidence>
<name>A0AAW0LHS8_QUESU</name>
<reference evidence="1 2" key="1">
    <citation type="journal article" date="2018" name="Sci. Data">
        <title>The draft genome sequence of cork oak.</title>
        <authorList>
            <person name="Ramos A.M."/>
            <person name="Usie A."/>
            <person name="Barbosa P."/>
            <person name="Barros P.M."/>
            <person name="Capote T."/>
            <person name="Chaves I."/>
            <person name="Simoes F."/>
            <person name="Abreu I."/>
            <person name="Carrasquinho I."/>
            <person name="Faro C."/>
            <person name="Guimaraes J.B."/>
            <person name="Mendonca D."/>
            <person name="Nobrega F."/>
            <person name="Rodrigues L."/>
            <person name="Saibo N.J.M."/>
            <person name="Varela M.C."/>
            <person name="Egas C."/>
            <person name="Matos J."/>
            <person name="Miguel C.M."/>
            <person name="Oliveira M.M."/>
            <person name="Ricardo C.P."/>
            <person name="Goncalves S."/>
        </authorList>
    </citation>
    <scope>NUCLEOTIDE SEQUENCE [LARGE SCALE GENOMIC DNA]</scope>
    <source>
        <strain evidence="2">cv. HL8</strain>
    </source>
</reference>
<keyword evidence="2" id="KW-1185">Reference proteome</keyword>
<organism evidence="1 2">
    <name type="scientific">Quercus suber</name>
    <name type="common">Cork oak</name>
    <dbReference type="NCBI Taxonomy" id="58331"/>
    <lineage>
        <taxon>Eukaryota</taxon>
        <taxon>Viridiplantae</taxon>
        <taxon>Streptophyta</taxon>
        <taxon>Embryophyta</taxon>
        <taxon>Tracheophyta</taxon>
        <taxon>Spermatophyta</taxon>
        <taxon>Magnoliopsida</taxon>
        <taxon>eudicotyledons</taxon>
        <taxon>Gunneridae</taxon>
        <taxon>Pentapetalae</taxon>
        <taxon>rosids</taxon>
        <taxon>fabids</taxon>
        <taxon>Fagales</taxon>
        <taxon>Fagaceae</taxon>
        <taxon>Quercus</taxon>
    </lineage>
</organism>
<evidence type="ECO:0000313" key="1">
    <source>
        <dbReference type="EMBL" id="KAK7850845.1"/>
    </source>
</evidence>
<accession>A0AAW0LHS8</accession>
<dbReference type="Proteomes" id="UP000237347">
    <property type="component" value="Unassembled WGS sequence"/>
</dbReference>
<dbReference type="AlphaFoldDB" id="A0AAW0LHS8"/>
<gene>
    <name evidence="1" type="ORF">CFP56_043514</name>
</gene>
<dbReference type="EMBL" id="PKMF04000094">
    <property type="protein sequence ID" value="KAK7850845.1"/>
    <property type="molecule type" value="Genomic_DNA"/>
</dbReference>
<sequence>MAGSPFSHCQCPGGSKSLIHVHCVPSLVYCSNLALTVPILVSASVWNGGSFLLDVTPRLVILKEKKSEMQLIQTQQDQSSGVMEDTMMMKLY</sequence>
<protein>
    <submittedName>
        <fullName evidence="1">Uncharacterized protein</fullName>
    </submittedName>
</protein>
<comment type="caution">
    <text evidence="1">The sequence shown here is derived from an EMBL/GenBank/DDBJ whole genome shotgun (WGS) entry which is preliminary data.</text>
</comment>
<proteinExistence type="predicted"/>